<evidence type="ECO:0000256" key="1">
    <source>
        <dbReference type="SAM" id="Phobius"/>
    </source>
</evidence>
<comment type="caution">
    <text evidence="3">The sequence shown here is derived from an EMBL/GenBank/DDBJ whole genome shotgun (WGS) entry which is preliminary data.</text>
</comment>
<proteinExistence type="predicted"/>
<feature type="transmembrane region" description="Helical" evidence="1">
    <location>
        <begin position="86"/>
        <end position="107"/>
    </location>
</feature>
<organism evidence="3 4">
    <name type="scientific">Pinibacter aurantiacus</name>
    <dbReference type="NCBI Taxonomy" id="2851599"/>
    <lineage>
        <taxon>Bacteria</taxon>
        <taxon>Pseudomonadati</taxon>
        <taxon>Bacteroidota</taxon>
        <taxon>Chitinophagia</taxon>
        <taxon>Chitinophagales</taxon>
        <taxon>Chitinophagaceae</taxon>
        <taxon>Pinibacter</taxon>
    </lineage>
</organism>
<evidence type="ECO:0000313" key="3">
    <source>
        <dbReference type="EMBL" id="MBV4356983.1"/>
    </source>
</evidence>
<sequence length="447" mass="48974">MSDNNNHIKTYTAEDIRNYWSGKMSPREMHALEKASLDDPFLADALEGYSSVNSQTAANDIEWLRKNLNASEKDEKKAVPLFKQSWMRVAAALIIIGGLGTLSYFVFSPEKNREVAQTKTVANKEQATELKKDTVVVSAKDSSTNYFNRQAEQKTTDVNVNRQQAVIAKINTEKLRAIPAPAFQFKTQSITSADEPSLPPTVSDSAKLAELFSDNDDLKKEKSSPVANMLRGKVSGVNVEKEPLTATAQNFSTLNNNISGRITNSKNEPVAGAVVKANNLNNVTVSDKNGFFSLPASEATKSDSVSINSIGYVSANVALNANTQNNIKLEESTSALNDVVVVGYGSKKKSARARAAAVSPVDTLQPAPEDGWEDYYNYVQRNTETFPDIDGEIVVRFDIDKKGKPNNIVVEKSLTDAADKEAIRIIKEGPGWKANSKKKKVRLTIKF</sequence>
<keyword evidence="3" id="KW-0121">Carboxypeptidase</keyword>
<feature type="domain" description="TonB C-terminal" evidence="2">
    <location>
        <begin position="389"/>
        <end position="445"/>
    </location>
</feature>
<evidence type="ECO:0000259" key="2">
    <source>
        <dbReference type="Pfam" id="PF03544"/>
    </source>
</evidence>
<dbReference type="EMBL" id="JAHSPG010000003">
    <property type="protein sequence ID" value="MBV4356983.1"/>
    <property type="molecule type" value="Genomic_DNA"/>
</dbReference>
<protein>
    <submittedName>
        <fullName evidence="3">Carboxypeptidase-like regulatory domain-containing protein</fullName>
    </submittedName>
</protein>
<dbReference type="RefSeq" id="WP_217790611.1">
    <property type="nucleotide sequence ID" value="NZ_JAHSPG010000003.1"/>
</dbReference>
<dbReference type="GO" id="GO:0004180">
    <property type="term" value="F:carboxypeptidase activity"/>
    <property type="evidence" value="ECO:0007669"/>
    <property type="project" value="UniProtKB-KW"/>
</dbReference>
<dbReference type="Pfam" id="PF03544">
    <property type="entry name" value="TonB_C"/>
    <property type="match status" value="1"/>
</dbReference>
<dbReference type="GO" id="GO:0055085">
    <property type="term" value="P:transmembrane transport"/>
    <property type="evidence" value="ECO:0007669"/>
    <property type="project" value="InterPro"/>
</dbReference>
<dbReference type="InterPro" id="IPR037682">
    <property type="entry name" value="TonB_C"/>
</dbReference>
<name>A0A9E2S8Q8_9BACT</name>
<keyword evidence="1" id="KW-0812">Transmembrane</keyword>
<keyword evidence="1" id="KW-0472">Membrane</keyword>
<dbReference type="Proteomes" id="UP000812270">
    <property type="component" value="Unassembled WGS sequence"/>
</dbReference>
<keyword evidence="4" id="KW-1185">Reference proteome</keyword>
<dbReference type="AlphaFoldDB" id="A0A9E2S8Q8"/>
<accession>A0A9E2S8Q8</accession>
<dbReference type="Pfam" id="PF13715">
    <property type="entry name" value="CarbopepD_reg_2"/>
    <property type="match status" value="1"/>
</dbReference>
<reference evidence="3" key="1">
    <citation type="submission" date="2021-06" db="EMBL/GenBank/DDBJ databases">
        <authorList>
            <person name="Huq M.A."/>
        </authorList>
    </citation>
    <scope>NUCLEOTIDE SEQUENCE</scope>
    <source>
        <strain evidence="3">MAH-26</strain>
    </source>
</reference>
<keyword evidence="3" id="KW-0645">Protease</keyword>
<keyword evidence="1" id="KW-1133">Transmembrane helix</keyword>
<gene>
    <name evidence="3" type="ORF">KTO63_07505</name>
</gene>
<evidence type="ECO:0000313" key="4">
    <source>
        <dbReference type="Proteomes" id="UP000812270"/>
    </source>
</evidence>
<keyword evidence="3" id="KW-0378">Hydrolase</keyword>